<keyword evidence="4" id="KW-1185">Reference proteome</keyword>
<feature type="transmembrane region" description="Helical" evidence="2">
    <location>
        <begin position="184"/>
        <end position="207"/>
    </location>
</feature>
<name>A0A5C1YU30_9PROT</name>
<geneLocation type="plasmid" evidence="3">
    <name>unnamed2</name>
</geneLocation>
<dbReference type="RefSeq" id="WP_149280556.1">
    <property type="nucleotide sequence ID" value="NZ_CP043508.1"/>
</dbReference>
<gene>
    <name evidence="3" type="ORF">FLP30_13625</name>
</gene>
<dbReference type="OrthoDB" id="7218348at2"/>
<reference evidence="3 4" key="1">
    <citation type="submission" date="2019-09" db="EMBL/GenBank/DDBJ databases">
        <title>Genome sequencing of strain KACC 21233.</title>
        <authorList>
            <person name="Heo J."/>
            <person name="Kim S.-J."/>
            <person name="Kim J.-S."/>
            <person name="Hong S.-B."/>
            <person name="Kwon S.-W."/>
        </authorList>
    </citation>
    <scope>NUCLEOTIDE SEQUENCE [LARGE SCALE GENOMIC DNA]</scope>
    <source>
        <strain evidence="3 4">KACC 21233</strain>
        <plasmid evidence="3 4">unnamed2</plasmid>
    </source>
</reference>
<evidence type="ECO:0000256" key="2">
    <source>
        <dbReference type="SAM" id="Phobius"/>
    </source>
</evidence>
<keyword evidence="2" id="KW-0472">Membrane</keyword>
<keyword evidence="3" id="KW-0614">Plasmid</keyword>
<dbReference type="EMBL" id="CP043508">
    <property type="protein sequence ID" value="QEO18909.1"/>
    <property type="molecule type" value="Genomic_DNA"/>
</dbReference>
<evidence type="ECO:0000313" key="3">
    <source>
        <dbReference type="EMBL" id="QEO18909.1"/>
    </source>
</evidence>
<organism evidence="3 4">
    <name type="scientific">Acetobacter vaccinii</name>
    <dbReference type="NCBI Taxonomy" id="2592655"/>
    <lineage>
        <taxon>Bacteria</taxon>
        <taxon>Pseudomonadati</taxon>
        <taxon>Pseudomonadota</taxon>
        <taxon>Alphaproteobacteria</taxon>
        <taxon>Acetobacterales</taxon>
        <taxon>Acetobacteraceae</taxon>
        <taxon>Acetobacter</taxon>
    </lineage>
</organism>
<protein>
    <submittedName>
        <fullName evidence="3">Uncharacterized protein</fullName>
    </submittedName>
</protein>
<keyword evidence="2" id="KW-0812">Transmembrane</keyword>
<proteinExistence type="predicted"/>
<accession>A0A5C1YU30</accession>
<dbReference type="Proteomes" id="UP000324536">
    <property type="component" value="Plasmid unnamed2"/>
</dbReference>
<feature type="compositionally biased region" description="Polar residues" evidence="1">
    <location>
        <begin position="1"/>
        <end position="11"/>
    </location>
</feature>
<feature type="region of interest" description="Disordered" evidence="1">
    <location>
        <begin position="1"/>
        <end position="26"/>
    </location>
</feature>
<evidence type="ECO:0000256" key="1">
    <source>
        <dbReference type="SAM" id="MobiDB-lite"/>
    </source>
</evidence>
<sequence>MAAMSGLNTPPVSGGGNLPRPESESSYAALRAAGQELMEIALQEGIDSHAPLGHWIRTLKGAMDAQALLCLAVSRETREANTVADSSLAARTKDLETREQVMQDLTAQLTQSFEAVRTLHLSTENRITEHERRLDDQYARMVDKSVTSVMKDLKEQVFDALRQRLPLQEGAFYYMARWHFFMKLTLGILFFVLLGSGLTAVAGWHAYSRGVYCFGHTLRNEQGQAWCALDPLFNHTAERTETDQEK</sequence>
<dbReference type="KEGG" id="acek:FLP30_13625"/>
<dbReference type="AlphaFoldDB" id="A0A5C1YU30"/>
<keyword evidence="2" id="KW-1133">Transmembrane helix</keyword>
<evidence type="ECO:0000313" key="4">
    <source>
        <dbReference type="Proteomes" id="UP000324536"/>
    </source>
</evidence>